<proteinExistence type="inferred from homology"/>
<comment type="caution">
    <text evidence="12">The sequence shown here is derived from an EMBL/GenBank/DDBJ whole genome shotgun (WGS) entry which is preliminary data.</text>
</comment>
<dbReference type="InterPro" id="IPR038881">
    <property type="entry name" value="Yae1-like"/>
</dbReference>
<evidence type="ECO:0000256" key="5">
    <source>
        <dbReference type="ARBA" id="ARBA00011427"/>
    </source>
</evidence>
<dbReference type="OrthoDB" id="20086at2759"/>
<keyword evidence="8" id="KW-0963">Cytoplasm</keyword>
<dbReference type="Proteomes" id="UP000223968">
    <property type="component" value="Unassembled WGS sequence"/>
</dbReference>
<evidence type="ECO:0000256" key="3">
    <source>
        <dbReference type="ARBA" id="ARBA00004496"/>
    </source>
</evidence>
<evidence type="ECO:0000256" key="6">
    <source>
        <dbReference type="ARBA" id="ARBA00017286"/>
    </source>
</evidence>
<reference evidence="12 13" key="1">
    <citation type="submission" date="2017-10" db="EMBL/GenBank/DDBJ databases">
        <title>Comparative genomics in systemic dimorphic fungi from Ajellomycetaceae.</title>
        <authorList>
            <person name="Munoz J.F."/>
            <person name="Mcewen J.G."/>
            <person name="Clay O.K."/>
            <person name="Cuomo C.A."/>
        </authorList>
    </citation>
    <scope>NUCLEOTIDE SEQUENCE [LARGE SCALE GENOMIC DNA]</scope>
    <source>
        <strain evidence="12 13">UAMH5409</strain>
    </source>
</reference>
<evidence type="ECO:0000256" key="2">
    <source>
        <dbReference type="ARBA" id="ARBA00004123"/>
    </source>
</evidence>
<evidence type="ECO:0000256" key="1">
    <source>
        <dbReference type="ARBA" id="ARBA00003836"/>
    </source>
</evidence>
<evidence type="ECO:0000256" key="8">
    <source>
        <dbReference type="ARBA" id="ARBA00022490"/>
    </source>
</evidence>
<protein>
    <recommendedName>
        <fullName evidence="7">Protein YAE1</fullName>
    </recommendedName>
    <alternativeName>
        <fullName evidence="6">Protein yae1</fullName>
    </alternativeName>
</protein>
<name>A0A2B7WWD9_9EURO</name>
<comment type="function">
    <text evidence="1">The complex LTO1:YAE1 may function as a target specific adapter that probably recruits apo-RPLI1 to the cytosolic iron-sulfur protein assembly (CIA) complex machinery. May be required for biogenesis of the large ribosomal subunit and initiation of translation.</text>
</comment>
<organism evidence="12 13">
    <name type="scientific">Helicocarpus griseus UAMH5409</name>
    <dbReference type="NCBI Taxonomy" id="1447875"/>
    <lineage>
        <taxon>Eukaryota</taxon>
        <taxon>Fungi</taxon>
        <taxon>Dikarya</taxon>
        <taxon>Ascomycota</taxon>
        <taxon>Pezizomycotina</taxon>
        <taxon>Eurotiomycetes</taxon>
        <taxon>Eurotiomycetidae</taxon>
        <taxon>Onygenales</taxon>
        <taxon>Ajellomycetaceae</taxon>
        <taxon>Helicocarpus</taxon>
    </lineage>
</organism>
<dbReference type="PANTHER" id="PTHR18829:SF0">
    <property type="entry name" value="PROTEIN YAE1 HOMOLOG"/>
    <property type="match status" value="1"/>
</dbReference>
<feature type="domain" description="Essential protein Yae1 N-terminal" evidence="11">
    <location>
        <begin position="77"/>
        <end position="115"/>
    </location>
</feature>
<dbReference type="GO" id="GO:0005737">
    <property type="term" value="C:cytoplasm"/>
    <property type="evidence" value="ECO:0007669"/>
    <property type="project" value="UniProtKB-SubCell"/>
</dbReference>
<keyword evidence="9" id="KW-0539">Nucleus</keyword>
<gene>
    <name evidence="12" type="ORF">AJ79_08064</name>
</gene>
<evidence type="ECO:0000313" key="12">
    <source>
        <dbReference type="EMBL" id="PGH00909.1"/>
    </source>
</evidence>
<dbReference type="Pfam" id="PF09811">
    <property type="entry name" value="Yae1_N"/>
    <property type="match status" value="1"/>
</dbReference>
<comment type="subcellular location">
    <subcellularLocation>
        <location evidence="3">Cytoplasm</location>
    </subcellularLocation>
    <subcellularLocation>
        <location evidence="2">Nucleus</location>
    </subcellularLocation>
</comment>
<evidence type="ECO:0000256" key="9">
    <source>
        <dbReference type="ARBA" id="ARBA00023242"/>
    </source>
</evidence>
<comment type="similarity">
    <text evidence="4">Belongs to the YAE1 family.</text>
</comment>
<sequence>MPSVTSSPSGSQSSHNSPPTPPSPASVHQLEDHQPNTASSLDDIFGSSPPAATIPHHPPTQEPSDLPSLRRQHVTAGYRDGVSVAKNEHVQRGFDEGFPVGAELGLRIGIVLGVLEGLARAGAGGSGNASAVKGEGEDVQALFERAKKELAVQSVFGAVAADVGVDAAERTGGEWEDPCVRLGRAGEEVVARWEGRVEGLLGGRS</sequence>
<evidence type="ECO:0000313" key="13">
    <source>
        <dbReference type="Proteomes" id="UP000223968"/>
    </source>
</evidence>
<evidence type="ECO:0000259" key="11">
    <source>
        <dbReference type="Pfam" id="PF09811"/>
    </source>
</evidence>
<accession>A0A2B7WWD9</accession>
<keyword evidence="13" id="KW-1185">Reference proteome</keyword>
<dbReference type="GO" id="GO:0005634">
    <property type="term" value="C:nucleus"/>
    <property type="evidence" value="ECO:0007669"/>
    <property type="project" value="UniProtKB-SubCell"/>
</dbReference>
<evidence type="ECO:0000256" key="4">
    <source>
        <dbReference type="ARBA" id="ARBA00007096"/>
    </source>
</evidence>
<feature type="region of interest" description="Disordered" evidence="10">
    <location>
        <begin position="1"/>
        <end position="67"/>
    </location>
</feature>
<dbReference type="EMBL" id="PDNB01000179">
    <property type="protein sequence ID" value="PGH00909.1"/>
    <property type="molecule type" value="Genomic_DNA"/>
</dbReference>
<dbReference type="STRING" id="1447875.A0A2B7WWD9"/>
<dbReference type="InterPro" id="IPR019191">
    <property type="entry name" value="Essential_protein_Yae1_N"/>
</dbReference>
<evidence type="ECO:0000256" key="7">
    <source>
        <dbReference type="ARBA" id="ARBA00018400"/>
    </source>
</evidence>
<comment type="subunit">
    <text evidence="5">May form a complex with LTO1.</text>
</comment>
<dbReference type="PANTHER" id="PTHR18829">
    <property type="entry name" value="PROTEIN YAE1 HOMOLOG"/>
    <property type="match status" value="1"/>
</dbReference>
<feature type="compositionally biased region" description="Low complexity" evidence="10">
    <location>
        <begin position="1"/>
        <end position="17"/>
    </location>
</feature>
<evidence type="ECO:0000256" key="10">
    <source>
        <dbReference type="SAM" id="MobiDB-lite"/>
    </source>
</evidence>
<dbReference type="AlphaFoldDB" id="A0A2B7WWD9"/>